<sequence length="125" mass="13962">MRTTYPDFPSQPGVPRGSFTWYAVTARFPNGREVEVGEWQGDPESAGQEALRAYERYKRAACVEVLLDGCVFAYVTHNPRTHEKTPFLCHPGFCWHHACGEVPPDECGCGDRIKRSGGAHPHESV</sequence>
<dbReference type="Proteomes" id="UP000053669">
    <property type="component" value="Unassembled WGS sequence"/>
</dbReference>
<organism evidence="1 2">
    <name type="scientific">Streptomyces canus</name>
    <dbReference type="NCBI Taxonomy" id="58343"/>
    <lineage>
        <taxon>Bacteria</taxon>
        <taxon>Bacillati</taxon>
        <taxon>Actinomycetota</taxon>
        <taxon>Actinomycetes</taxon>
        <taxon>Kitasatosporales</taxon>
        <taxon>Streptomycetaceae</taxon>
        <taxon>Streptomyces</taxon>
        <taxon>Streptomyces aurantiacus group</taxon>
    </lineage>
</organism>
<comment type="caution">
    <text evidence="1">The sequence shown here is derived from an EMBL/GenBank/DDBJ whole genome shotgun (WGS) entry which is preliminary data.</text>
</comment>
<protein>
    <submittedName>
        <fullName evidence="1">Uncharacterized protein</fullName>
    </submittedName>
</protein>
<dbReference type="EMBL" id="LMWU01000074">
    <property type="protein sequence ID" value="KUN57277.1"/>
    <property type="molecule type" value="Genomic_DNA"/>
</dbReference>
<gene>
    <name evidence="1" type="ORF">AQJ46_47860</name>
</gene>
<dbReference type="STRING" id="58343.AQJ46_47860"/>
<proteinExistence type="predicted"/>
<evidence type="ECO:0000313" key="1">
    <source>
        <dbReference type="EMBL" id="KUN57277.1"/>
    </source>
</evidence>
<evidence type="ECO:0000313" key="2">
    <source>
        <dbReference type="Proteomes" id="UP000053669"/>
    </source>
</evidence>
<name>A0A101RKQ1_9ACTN</name>
<dbReference type="AlphaFoldDB" id="A0A101RKQ1"/>
<accession>A0A101RKQ1</accession>
<reference evidence="1 2" key="1">
    <citation type="submission" date="2015-10" db="EMBL/GenBank/DDBJ databases">
        <title>Draft genome sequence of Streptomyces canus DSM 40017, type strain for the species Streptomyces canus.</title>
        <authorList>
            <person name="Ruckert C."/>
            <person name="Winkler A."/>
            <person name="Kalinowski J."/>
            <person name="Kampfer P."/>
            <person name="Glaeser S."/>
        </authorList>
    </citation>
    <scope>NUCLEOTIDE SEQUENCE [LARGE SCALE GENOMIC DNA]</scope>
    <source>
        <strain evidence="1 2">DSM 40017</strain>
    </source>
</reference>